<evidence type="ECO:0000313" key="3">
    <source>
        <dbReference type="Proteomes" id="UP000612893"/>
    </source>
</evidence>
<gene>
    <name evidence="2" type="ORF">JF922_06665</name>
</gene>
<accession>A0A934K790</accession>
<keyword evidence="3" id="KW-1185">Reference proteome</keyword>
<dbReference type="RefSeq" id="WP_338200215.1">
    <property type="nucleotide sequence ID" value="NZ_JAEKNR010000075.1"/>
</dbReference>
<evidence type="ECO:0000313" key="2">
    <source>
        <dbReference type="EMBL" id="MBJ7597751.1"/>
    </source>
</evidence>
<dbReference type="Proteomes" id="UP000612893">
    <property type="component" value="Unassembled WGS sequence"/>
</dbReference>
<name>A0A934K790_9BACT</name>
<dbReference type="EMBL" id="JAEKNR010000075">
    <property type="protein sequence ID" value="MBJ7597751.1"/>
    <property type="molecule type" value="Genomic_DNA"/>
</dbReference>
<evidence type="ECO:0000256" key="1">
    <source>
        <dbReference type="SAM" id="MobiDB-lite"/>
    </source>
</evidence>
<dbReference type="AlphaFoldDB" id="A0A934K790"/>
<comment type="caution">
    <text evidence="2">The sequence shown here is derived from an EMBL/GenBank/DDBJ whole genome shotgun (WGS) entry which is preliminary data.</text>
</comment>
<proteinExistence type="predicted"/>
<sequence length="203" mass="22590">MSHLETQIQPLLTSMIQGDTRFLAPRDQALLARWLYKTGIVAALTINDAAADIPASHYRLLRDHQTLPPSSQVWLAKLDAPTTEAGFWVQRFDWWDYHADPNAVRGGYAFIVATLSVVGIGFVVDATEPSGDDIQVMRPGPLLLPPVAHRIWPPSRHYSVMWPPEAPLTETNIAQILDDLRRQTGDPLPPGTIVPGPLPQWPR</sequence>
<organism evidence="2 3">
    <name type="scientific">Candidatus Nephthysia bennettiae</name>
    <dbReference type="NCBI Taxonomy" id="3127016"/>
    <lineage>
        <taxon>Bacteria</taxon>
        <taxon>Bacillati</taxon>
        <taxon>Candidatus Dormiibacterota</taxon>
        <taxon>Candidatus Dormibacteria</taxon>
        <taxon>Candidatus Dormibacterales</taxon>
        <taxon>Candidatus Dormibacteraceae</taxon>
        <taxon>Candidatus Nephthysia</taxon>
    </lineage>
</organism>
<feature type="region of interest" description="Disordered" evidence="1">
    <location>
        <begin position="184"/>
        <end position="203"/>
    </location>
</feature>
<protein>
    <submittedName>
        <fullName evidence="2">Uncharacterized protein</fullName>
    </submittedName>
</protein>
<reference evidence="2" key="1">
    <citation type="submission" date="2020-10" db="EMBL/GenBank/DDBJ databases">
        <title>Ca. Dormibacterota MAGs.</title>
        <authorList>
            <person name="Montgomery K."/>
        </authorList>
    </citation>
    <scope>NUCLEOTIDE SEQUENCE [LARGE SCALE GENOMIC DNA]</scope>
    <source>
        <strain evidence="2">SC8812_S17_10</strain>
    </source>
</reference>
<feature type="compositionally biased region" description="Pro residues" evidence="1">
    <location>
        <begin position="187"/>
        <end position="203"/>
    </location>
</feature>